<keyword evidence="1" id="KW-0812">Transmembrane</keyword>
<keyword evidence="1" id="KW-1133">Transmembrane helix</keyword>
<dbReference type="EMBL" id="BAAAQD010000025">
    <property type="protein sequence ID" value="GAA1556282.1"/>
    <property type="molecule type" value="Genomic_DNA"/>
</dbReference>
<dbReference type="RefSeq" id="WP_344510676.1">
    <property type="nucleotide sequence ID" value="NZ_BAAAQD010000025.1"/>
</dbReference>
<feature type="transmembrane region" description="Helical" evidence="1">
    <location>
        <begin position="165"/>
        <end position="185"/>
    </location>
</feature>
<name>A0ABN2CF02_9ACTN</name>
<evidence type="ECO:0000313" key="2">
    <source>
        <dbReference type="EMBL" id="GAA1556282.1"/>
    </source>
</evidence>
<feature type="transmembrane region" description="Helical" evidence="1">
    <location>
        <begin position="298"/>
        <end position="316"/>
    </location>
</feature>
<sequence length="320" mass="34521">MTRLAWRLARPNILSSALLLAAVAVFAVLTRRAMTGFMHDSGLGACLAGGGDCGDLVQAFDLRFDAVTTAVKLLNVVPMLIGVFWGGPLIARELEQGTHRLVWTQSHGRGRWLAARLGLHLAGAAAVAAAFTELMTWWFEPIERIRVQGTVMYGRLDPNVFDFRGIVPIAYAVFAFAVGAAAGALLRRTVPAMAVTLVTYLVTTLLVRVWREHFMAPLRSRYAFGAADPRAGKGDWVLGHDTVNAAGVLSPLSEVPAACAAQADRAATDVCLGGLGYEWADTYQPIERFWTFQLIESGIFAGLAAAALGLAVWWVVRRLA</sequence>
<evidence type="ECO:0000256" key="1">
    <source>
        <dbReference type="SAM" id="Phobius"/>
    </source>
</evidence>
<protein>
    <submittedName>
        <fullName evidence="2">ABC transporter permease</fullName>
    </submittedName>
</protein>
<comment type="caution">
    <text evidence="2">The sequence shown here is derived from an EMBL/GenBank/DDBJ whole genome shotgun (WGS) entry which is preliminary data.</text>
</comment>
<keyword evidence="1" id="KW-0472">Membrane</keyword>
<organism evidence="2 3">
    <name type="scientific">Dactylosporangium maewongense</name>
    <dbReference type="NCBI Taxonomy" id="634393"/>
    <lineage>
        <taxon>Bacteria</taxon>
        <taxon>Bacillati</taxon>
        <taxon>Actinomycetota</taxon>
        <taxon>Actinomycetes</taxon>
        <taxon>Micromonosporales</taxon>
        <taxon>Micromonosporaceae</taxon>
        <taxon>Dactylosporangium</taxon>
    </lineage>
</organism>
<evidence type="ECO:0000313" key="3">
    <source>
        <dbReference type="Proteomes" id="UP001501470"/>
    </source>
</evidence>
<gene>
    <name evidence="2" type="ORF">GCM10009827_091430</name>
</gene>
<keyword evidence="3" id="KW-1185">Reference proteome</keyword>
<feature type="transmembrane region" description="Helical" evidence="1">
    <location>
        <begin position="73"/>
        <end position="91"/>
    </location>
</feature>
<feature type="transmembrane region" description="Helical" evidence="1">
    <location>
        <begin position="192"/>
        <end position="210"/>
    </location>
</feature>
<feature type="transmembrane region" description="Helical" evidence="1">
    <location>
        <begin position="112"/>
        <end position="131"/>
    </location>
</feature>
<accession>A0ABN2CF02</accession>
<proteinExistence type="predicted"/>
<reference evidence="2 3" key="1">
    <citation type="journal article" date="2019" name="Int. J. Syst. Evol. Microbiol.">
        <title>The Global Catalogue of Microorganisms (GCM) 10K type strain sequencing project: providing services to taxonomists for standard genome sequencing and annotation.</title>
        <authorList>
            <consortium name="The Broad Institute Genomics Platform"/>
            <consortium name="The Broad Institute Genome Sequencing Center for Infectious Disease"/>
            <person name="Wu L."/>
            <person name="Ma J."/>
        </authorList>
    </citation>
    <scope>NUCLEOTIDE SEQUENCE [LARGE SCALE GENOMIC DNA]</scope>
    <source>
        <strain evidence="2 3">JCM 15933</strain>
    </source>
</reference>
<dbReference type="Proteomes" id="UP001501470">
    <property type="component" value="Unassembled WGS sequence"/>
</dbReference>